<gene>
    <name evidence="8" type="ORF">AWM74_01440</name>
</gene>
<dbReference type="GO" id="GO:0055085">
    <property type="term" value="P:transmembrane transport"/>
    <property type="evidence" value="ECO:0007669"/>
    <property type="project" value="UniProtKB-UniRule"/>
</dbReference>
<evidence type="ECO:0000256" key="6">
    <source>
        <dbReference type="PIRNR" id="PIRNR018968"/>
    </source>
</evidence>
<keyword evidence="3 6" id="KW-0812">Transmembrane</keyword>
<dbReference type="RefSeq" id="WP_026466328.1">
    <property type="nucleotide sequence ID" value="NZ_CP014162.1"/>
</dbReference>
<feature type="transmembrane region" description="Helical" evidence="6">
    <location>
        <begin position="21"/>
        <end position="42"/>
    </location>
</feature>
<dbReference type="PIRSF" id="PIRSF018968">
    <property type="entry name" value="ABC_permease_BceB"/>
    <property type="match status" value="1"/>
</dbReference>
<evidence type="ECO:0000313" key="9">
    <source>
        <dbReference type="Proteomes" id="UP000067698"/>
    </source>
</evidence>
<evidence type="ECO:0000313" key="8">
    <source>
        <dbReference type="EMBL" id="AMB96978.1"/>
    </source>
</evidence>
<dbReference type="InterPro" id="IPR027022">
    <property type="entry name" value="ABC_permease_BceB-typ"/>
</dbReference>
<feature type="domain" description="ABC3 transporter permease C-terminal" evidence="7">
    <location>
        <begin position="60"/>
        <end position="182"/>
    </location>
</feature>
<evidence type="ECO:0000259" key="7">
    <source>
        <dbReference type="Pfam" id="PF02687"/>
    </source>
</evidence>
<keyword evidence="2 6" id="KW-1003">Cell membrane</keyword>
<reference evidence="9" key="2">
    <citation type="submission" date="2016-01" db="EMBL/GenBank/DDBJ databases">
        <title>Six Aerococcus type strain genome sequencing and assembly using PacBio and Illumina Hiseq.</title>
        <authorList>
            <person name="Carkaci D."/>
            <person name="Dargis R."/>
            <person name="Nielsen X.C."/>
            <person name="Skovgaard O."/>
            <person name="Fuursted K."/>
            <person name="Christensen J.J."/>
        </authorList>
    </citation>
    <scope>NUCLEOTIDE SEQUENCE [LARGE SCALE GENOMIC DNA]</scope>
    <source>
        <strain evidence="9">CCUG28094</strain>
    </source>
</reference>
<dbReference type="AlphaFoldDB" id="A0AAC9F3P4"/>
<feature type="transmembrane region" description="Helical" evidence="6">
    <location>
        <begin position="199"/>
        <end position="218"/>
    </location>
</feature>
<dbReference type="Pfam" id="PF02687">
    <property type="entry name" value="FtsX"/>
    <property type="match status" value="1"/>
</dbReference>
<dbReference type="Proteomes" id="UP000067698">
    <property type="component" value="Chromosome"/>
</dbReference>
<comment type="similarity">
    <text evidence="6">Belongs to the ABC-4 integral membrane protein family.</text>
</comment>
<feature type="transmembrane region" description="Helical" evidence="6">
    <location>
        <begin position="284"/>
        <end position="311"/>
    </location>
</feature>
<keyword evidence="5 6" id="KW-0472">Membrane</keyword>
<dbReference type="PANTHER" id="PTHR46795">
    <property type="entry name" value="ABC TRANSPORTER PERMEASE-RELATED-RELATED"/>
    <property type="match status" value="1"/>
</dbReference>
<keyword evidence="6" id="KW-0813">Transport</keyword>
<sequence>MRLGMLTKLAVTNIKKRATVYFPYFLSFTLLMGLEYIMASLMTNDFVQERNAQLPTIIAFAIFLSTILITIFTIYANNFIQKQRRLEYGLYTVLGLERKHISLMMLIEQFILWITSTVLATGIGFIFGKMIFIMINKLMKDTGATLMDYPFSLGVAGYTVAVGGLIMFFVYLINNIRLSRMQATELLQEKKAGEKEPKANILVLLIGLVAMGAGYYFALTISNAMSQLPLLFGTILLIIIGTYCLFISLSILVLKALQKNKKHYYKPENFLMISGMLYRMRANAVSLASIAILCTGIIVTVGTTLSLYMGMSSIIEGATPRQFELTYIVSENGEQEKLTEEDFLTDMSNYLGEDINTSFASGYDLTMIGARFNDGVFQPESGEPEWLAYLLLTTVDDFNELYGEDYQLEENQALYASQIKNAKELDQITLLADDDNKQVLDLQAIDETYMPTNYVGDIMYLVVPNEDVLNEIRENFLISVYGSDEPVKAEPSQSLYFDVDDEAQAKEIEQMIADNRIAVTIGNHTYRISSKQSMTKELYSLNGGFLFLGMIVGIVLIIGTILMLYFKQISEGYDDKEKFDIMGQVGLPDSLIKQTIQKQVFWIFALPSIVAVLNAVMAHKIVMSLLRTLGLIAPTTVLTAYGIVIVVFIAIYAICYLITSKMYYAIIKKEM</sequence>
<keyword evidence="4 6" id="KW-1133">Transmembrane helix</keyword>
<feature type="transmembrane region" description="Helical" evidence="6">
    <location>
        <begin position="54"/>
        <end position="76"/>
    </location>
</feature>
<reference evidence="8 9" key="1">
    <citation type="journal article" date="2016" name="Genome Announc.">
        <title>Complete Genome Sequences of Aerococcus christensenii CCUG 28831T, Aerococcus sanguinicola CCUG 43001T, Aerococcus urinae CCUG 36881T, Aerococcus urinaeequi CCUG 28094T, Aerococcus urinaehominis CCUG 42038 BT, and Aerococcus viridans CCUG 4311T.</title>
        <authorList>
            <person name="Carkaci D."/>
            <person name="Dargis R."/>
            <person name="Nielsen X.C."/>
            <person name="Skovgaard O."/>
            <person name="Fuursted K."/>
            <person name="Christensen J.J."/>
        </authorList>
    </citation>
    <scope>NUCLEOTIDE SEQUENCE [LARGE SCALE GENOMIC DNA]</scope>
    <source>
        <strain evidence="8 9">CCUG28094</strain>
    </source>
</reference>
<accession>A0AAC9F3P4</accession>
<dbReference type="GO" id="GO:0005886">
    <property type="term" value="C:plasma membrane"/>
    <property type="evidence" value="ECO:0007669"/>
    <property type="project" value="UniProtKB-SubCell"/>
</dbReference>
<evidence type="ECO:0000256" key="1">
    <source>
        <dbReference type="ARBA" id="ARBA00004651"/>
    </source>
</evidence>
<dbReference type="EMBL" id="CP014162">
    <property type="protein sequence ID" value="AMB96978.1"/>
    <property type="molecule type" value="Genomic_DNA"/>
</dbReference>
<protein>
    <recommendedName>
        <fullName evidence="7">ABC3 transporter permease C-terminal domain-containing protein</fullName>
    </recommendedName>
</protein>
<dbReference type="GeneID" id="92866210"/>
<evidence type="ECO:0000256" key="2">
    <source>
        <dbReference type="ARBA" id="ARBA00022475"/>
    </source>
</evidence>
<dbReference type="PANTHER" id="PTHR46795:SF3">
    <property type="entry name" value="ABC TRANSPORTER PERMEASE"/>
    <property type="match status" value="1"/>
</dbReference>
<feature type="transmembrane region" description="Helical" evidence="6">
    <location>
        <begin position="110"/>
        <end position="135"/>
    </location>
</feature>
<comment type="subcellular location">
    <subcellularLocation>
        <location evidence="1 6">Cell membrane</location>
        <topology evidence="1 6">Multi-pass membrane protein</topology>
    </subcellularLocation>
</comment>
<feature type="transmembrane region" description="Helical" evidence="6">
    <location>
        <begin position="155"/>
        <end position="178"/>
    </location>
</feature>
<organism evidence="8 9">
    <name type="scientific">Aerococcus urinaeequi</name>
    <dbReference type="NCBI Taxonomy" id="51665"/>
    <lineage>
        <taxon>Bacteria</taxon>
        <taxon>Bacillati</taxon>
        <taxon>Bacillota</taxon>
        <taxon>Bacilli</taxon>
        <taxon>Lactobacillales</taxon>
        <taxon>Aerococcaceae</taxon>
        <taxon>Aerococcus</taxon>
    </lineage>
</organism>
<evidence type="ECO:0000256" key="5">
    <source>
        <dbReference type="ARBA" id="ARBA00023136"/>
    </source>
</evidence>
<evidence type="ECO:0000256" key="4">
    <source>
        <dbReference type="ARBA" id="ARBA00022989"/>
    </source>
</evidence>
<dbReference type="InterPro" id="IPR052536">
    <property type="entry name" value="ABC-4_Integral_Memb_Prot"/>
</dbReference>
<feature type="transmembrane region" description="Helical" evidence="6">
    <location>
        <begin position="230"/>
        <end position="254"/>
    </location>
</feature>
<dbReference type="InterPro" id="IPR003838">
    <property type="entry name" value="ABC3_permease_C"/>
</dbReference>
<evidence type="ECO:0000256" key="3">
    <source>
        <dbReference type="ARBA" id="ARBA00022692"/>
    </source>
</evidence>
<feature type="transmembrane region" description="Helical" evidence="6">
    <location>
        <begin position="544"/>
        <end position="566"/>
    </location>
</feature>
<name>A0AAC9F3P4_9LACT</name>
<feature type="transmembrane region" description="Helical" evidence="6">
    <location>
        <begin position="638"/>
        <end position="659"/>
    </location>
</feature>
<proteinExistence type="inferred from homology"/>
<feature type="transmembrane region" description="Helical" evidence="6">
    <location>
        <begin position="600"/>
        <end position="618"/>
    </location>
</feature>